<dbReference type="AlphaFoldDB" id="A0A6B0XXP4"/>
<dbReference type="PANTHER" id="PTHR11516">
    <property type="entry name" value="PYRUVATE DEHYDROGENASE E1 COMPONENT, ALPHA SUBUNIT BACTERIAL AND ORGANELLAR"/>
    <property type="match status" value="1"/>
</dbReference>
<evidence type="ECO:0000313" key="5">
    <source>
        <dbReference type="EMBL" id="MXY33451.1"/>
    </source>
</evidence>
<evidence type="ECO:0000259" key="4">
    <source>
        <dbReference type="Pfam" id="PF00676"/>
    </source>
</evidence>
<name>A0A6B0XXP4_9RHOB</name>
<proteinExistence type="predicted"/>
<organism evidence="5">
    <name type="scientific">Boseongicola sp. SB0664_bin_43</name>
    <dbReference type="NCBI Taxonomy" id="2604844"/>
    <lineage>
        <taxon>Bacteria</taxon>
        <taxon>Pseudomonadati</taxon>
        <taxon>Pseudomonadota</taxon>
        <taxon>Alphaproteobacteria</taxon>
        <taxon>Rhodobacterales</taxon>
        <taxon>Paracoccaceae</taxon>
        <taxon>Boseongicola</taxon>
    </lineage>
</organism>
<dbReference type="SUPFAM" id="SSF52518">
    <property type="entry name" value="Thiamin diphosphate-binding fold (THDP-binding)"/>
    <property type="match status" value="1"/>
</dbReference>
<gene>
    <name evidence="5" type="ORF">F4Y60_05050</name>
</gene>
<dbReference type="Gene3D" id="3.40.50.970">
    <property type="match status" value="1"/>
</dbReference>
<dbReference type="PANTHER" id="PTHR11516:SF41">
    <property type="entry name" value="3-METHYL-2-OXOBUTANOATE DEHYDROGENASE SUBUNIT ALPHA"/>
    <property type="match status" value="1"/>
</dbReference>
<comment type="caution">
    <text evidence="5">The sequence shown here is derived from an EMBL/GenBank/DDBJ whole genome shotgun (WGS) entry which is preliminary data.</text>
</comment>
<comment type="cofactor">
    <cofactor evidence="1">
        <name>thiamine diphosphate</name>
        <dbReference type="ChEBI" id="CHEBI:58937"/>
    </cofactor>
</comment>
<evidence type="ECO:0000256" key="1">
    <source>
        <dbReference type="ARBA" id="ARBA00001964"/>
    </source>
</evidence>
<reference evidence="5" key="1">
    <citation type="submission" date="2019-09" db="EMBL/GenBank/DDBJ databases">
        <title>Characterisation of the sponge microbiome using genome-centric metagenomics.</title>
        <authorList>
            <person name="Engelberts J.P."/>
            <person name="Robbins S.J."/>
            <person name="De Goeij J.M."/>
            <person name="Aranda M."/>
            <person name="Bell S.C."/>
            <person name="Webster N.S."/>
        </authorList>
    </citation>
    <scope>NUCLEOTIDE SEQUENCE</scope>
    <source>
        <strain evidence="5">SB0664_bin_43</strain>
    </source>
</reference>
<dbReference type="GO" id="GO:0006086">
    <property type="term" value="P:pyruvate decarboxylation to acetyl-CoA"/>
    <property type="evidence" value="ECO:0007669"/>
    <property type="project" value="TreeGrafter"/>
</dbReference>
<keyword evidence="3" id="KW-0786">Thiamine pyrophosphate</keyword>
<sequence>MPKSIHIDPAATRSSTELASQRIPVHAYGRSLAEELRARGADTLIMALRHMMVIRAFESGVASLKSKGSYGDLTYAYKGPAHLSIGQEAAAVGAAMALTPEDHIFGSHRSHGEFLAKGLAAIQRLGDNALTTIMEAHGGGALLRTVETHLPDETEHGLAENFLLMGLLAEMFMREIGFNGGMGGSMHAFFTPFGAYPNNAIVGASAGIATGAGLWMKSEGRDCIAVSMVGD</sequence>
<accession>A0A6B0XXP4</accession>
<dbReference type="InterPro" id="IPR001017">
    <property type="entry name" value="DH_E1"/>
</dbReference>
<evidence type="ECO:0000256" key="2">
    <source>
        <dbReference type="ARBA" id="ARBA00023002"/>
    </source>
</evidence>
<dbReference type="InterPro" id="IPR029061">
    <property type="entry name" value="THDP-binding"/>
</dbReference>
<dbReference type="EMBL" id="VXRY01000200">
    <property type="protein sequence ID" value="MXY33451.1"/>
    <property type="molecule type" value="Genomic_DNA"/>
</dbReference>
<keyword evidence="2" id="KW-0560">Oxidoreductase</keyword>
<dbReference type="Pfam" id="PF00676">
    <property type="entry name" value="E1_dh"/>
    <property type="match status" value="1"/>
</dbReference>
<feature type="domain" description="Dehydrogenase E1 component" evidence="4">
    <location>
        <begin position="81"/>
        <end position="123"/>
    </location>
</feature>
<protein>
    <submittedName>
        <fullName evidence="5">Dehydrogenase</fullName>
    </submittedName>
</protein>
<evidence type="ECO:0000256" key="3">
    <source>
        <dbReference type="ARBA" id="ARBA00023052"/>
    </source>
</evidence>
<feature type="non-terminal residue" evidence="5">
    <location>
        <position position="231"/>
    </location>
</feature>
<dbReference type="InterPro" id="IPR050642">
    <property type="entry name" value="PDH_E1_Alpha_Subunit"/>
</dbReference>
<dbReference type="GO" id="GO:0004739">
    <property type="term" value="F:pyruvate dehydrogenase (acetyl-transferring) activity"/>
    <property type="evidence" value="ECO:0007669"/>
    <property type="project" value="TreeGrafter"/>
</dbReference>